<evidence type="ECO:0000313" key="3">
    <source>
        <dbReference type="Proteomes" id="UP000236333"/>
    </source>
</evidence>
<dbReference type="AlphaFoldDB" id="A0A2J7ZU60"/>
<sequence length="57" mass="6367">MDVPQASQHSLQLPRFPLATPTSRRSAAQRPTRPLNAAHRKTPASTCLFSRPFHPFS</sequence>
<comment type="caution">
    <text evidence="2">The sequence shown here is derived from an EMBL/GenBank/DDBJ whole genome shotgun (WGS) entry which is preliminary data.</text>
</comment>
<proteinExistence type="predicted"/>
<protein>
    <submittedName>
        <fullName evidence="2">Uncharacterized protein</fullName>
    </submittedName>
</protein>
<reference evidence="2 3" key="1">
    <citation type="journal article" date="2017" name="Mol. Biol. Evol.">
        <title>The 4-celled Tetrabaena socialis nuclear genome reveals the essential components for genetic control of cell number at the origin of multicellularity in the volvocine lineage.</title>
        <authorList>
            <person name="Featherston J."/>
            <person name="Arakaki Y."/>
            <person name="Hanschen E.R."/>
            <person name="Ferris P.J."/>
            <person name="Michod R.E."/>
            <person name="Olson B.J.S.C."/>
            <person name="Nozaki H."/>
            <person name="Durand P.M."/>
        </authorList>
    </citation>
    <scope>NUCLEOTIDE SEQUENCE [LARGE SCALE GENOMIC DNA]</scope>
    <source>
        <strain evidence="2 3">NIES-571</strain>
    </source>
</reference>
<evidence type="ECO:0000256" key="1">
    <source>
        <dbReference type="SAM" id="MobiDB-lite"/>
    </source>
</evidence>
<dbReference type="Proteomes" id="UP000236333">
    <property type="component" value="Unassembled WGS sequence"/>
</dbReference>
<keyword evidence="3" id="KW-1185">Reference proteome</keyword>
<accession>A0A2J7ZU60</accession>
<dbReference type="EMBL" id="PGGS01000460">
    <property type="protein sequence ID" value="PNH03802.1"/>
    <property type="molecule type" value="Genomic_DNA"/>
</dbReference>
<feature type="compositionally biased region" description="Polar residues" evidence="1">
    <location>
        <begin position="1"/>
        <end position="11"/>
    </location>
</feature>
<feature type="region of interest" description="Disordered" evidence="1">
    <location>
        <begin position="1"/>
        <end position="43"/>
    </location>
</feature>
<evidence type="ECO:0000313" key="2">
    <source>
        <dbReference type="EMBL" id="PNH03802.1"/>
    </source>
</evidence>
<name>A0A2J7ZU60_9CHLO</name>
<organism evidence="2 3">
    <name type="scientific">Tetrabaena socialis</name>
    <dbReference type="NCBI Taxonomy" id="47790"/>
    <lineage>
        <taxon>Eukaryota</taxon>
        <taxon>Viridiplantae</taxon>
        <taxon>Chlorophyta</taxon>
        <taxon>core chlorophytes</taxon>
        <taxon>Chlorophyceae</taxon>
        <taxon>CS clade</taxon>
        <taxon>Chlamydomonadales</taxon>
        <taxon>Tetrabaenaceae</taxon>
        <taxon>Tetrabaena</taxon>
    </lineage>
</organism>
<gene>
    <name evidence="2" type="ORF">TSOC_010110</name>
</gene>